<dbReference type="Gene3D" id="3.30.810.10">
    <property type="entry name" value="2-Layer Sandwich"/>
    <property type="match status" value="1"/>
</dbReference>
<keyword evidence="1" id="KW-0808">Transferase</keyword>
<dbReference type="CDD" id="cd00139">
    <property type="entry name" value="PIPKc"/>
    <property type="match status" value="1"/>
</dbReference>
<feature type="domain" description="PIPK" evidence="3">
    <location>
        <begin position="104"/>
        <end position="554"/>
    </location>
</feature>
<keyword evidence="1" id="KW-0067">ATP-binding</keyword>
<keyword evidence="1" id="KW-0418">Kinase</keyword>
<dbReference type="SUPFAM" id="SSF56104">
    <property type="entry name" value="SAICAR synthase-like"/>
    <property type="match status" value="1"/>
</dbReference>
<dbReference type="Gene3D" id="3.30.800.10">
    <property type="entry name" value="Phosphatidylinositol Phosphate Kinase II Beta"/>
    <property type="match status" value="1"/>
</dbReference>
<feature type="compositionally biased region" description="Basic and acidic residues" evidence="2">
    <location>
        <begin position="69"/>
        <end position="113"/>
    </location>
</feature>
<feature type="compositionally biased region" description="Low complexity" evidence="2">
    <location>
        <begin position="420"/>
        <end position="439"/>
    </location>
</feature>
<dbReference type="Pfam" id="PF01504">
    <property type="entry name" value="PIP5K"/>
    <property type="match status" value="2"/>
</dbReference>
<evidence type="ECO:0000256" key="2">
    <source>
        <dbReference type="SAM" id="MobiDB-lite"/>
    </source>
</evidence>
<feature type="region of interest" description="Disordered" evidence="2">
    <location>
        <begin position="400"/>
        <end position="480"/>
    </location>
</feature>
<feature type="region of interest" description="Disordered" evidence="2">
    <location>
        <begin position="41"/>
        <end position="113"/>
    </location>
</feature>
<evidence type="ECO:0000313" key="5">
    <source>
        <dbReference type="Proteomes" id="UP001150062"/>
    </source>
</evidence>
<dbReference type="PANTHER" id="PTHR23086">
    <property type="entry name" value="PHOSPHATIDYLINOSITOL-4-PHOSPHATE 5-KINASE"/>
    <property type="match status" value="1"/>
</dbReference>
<reference evidence="4" key="1">
    <citation type="submission" date="2022-08" db="EMBL/GenBank/DDBJ databases">
        <title>Novel sulfate-reducing endosymbionts in the free-living metamonad Anaeramoeba.</title>
        <authorList>
            <person name="Jerlstrom-Hultqvist J."/>
            <person name="Cepicka I."/>
            <person name="Gallot-Lavallee L."/>
            <person name="Salas-Leiva D."/>
            <person name="Curtis B.A."/>
            <person name="Zahonova K."/>
            <person name="Pipaliya S."/>
            <person name="Dacks J."/>
            <person name="Roger A.J."/>
        </authorList>
    </citation>
    <scope>NUCLEOTIDE SEQUENCE</scope>
    <source>
        <strain evidence="4">Schooner1</strain>
    </source>
</reference>
<accession>A0ABQ8YEG1</accession>
<dbReference type="SMART" id="SM00330">
    <property type="entry name" value="PIPKc"/>
    <property type="match status" value="1"/>
</dbReference>
<organism evidence="4 5">
    <name type="scientific">Anaeramoeba flamelloides</name>
    <dbReference type="NCBI Taxonomy" id="1746091"/>
    <lineage>
        <taxon>Eukaryota</taxon>
        <taxon>Metamonada</taxon>
        <taxon>Anaeramoebidae</taxon>
        <taxon>Anaeramoeba</taxon>
    </lineage>
</organism>
<keyword evidence="5" id="KW-1185">Reference proteome</keyword>
<dbReference type="PANTHER" id="PTHR23086:SF8">
    <property type="entry name" value="PHOSPHATIDYLINOSITOL 5-PHOSPHATE 4-KINASE, ISOFORM A"/>
    <property type="match status" value="1"/>
</dbReference>
<evidence type="ECO:0000259" key="3">
    <source>
        <dbReference type="PROSITE" id="PS51455"/>
    </source>
</evidence>
<dbReference type="InterPro" id="IPR023610">
    <property type="entry name" value="PInositol-4/5-P-5/4-kinase"/>
</dbReference>
<sequence length="610" mass="71352">MSNNQQQNSPVGLGFFSSLSNYFQKNKFKRYDSVNQIINQGLTKLEKRKKKKTQTSFTLKRKKQTCKQTQEKVKEKEKEKEKVKKKEKEKDQKKEKDQNQKQNQTKEKVEKVETQTQVKEKKSLINKTKISLKVSQENFEQFDQFSFQKLQRTNKNEEMVLECPLDFIEYHSDLIEKVRESQGISLQEYHKSIKGIKPMVTDSGKSGAFFFRSKDKRYVVKSIPKTDSQVLKQILPDYLEHLIKNPNSLINPIYGHYKLKTENVVEYYIIMANVFQSDLPIDQIYDLKGSTIGRENSTENENSNETNLQSGNNGIQMEKVLKDNDLDEKIEMSFKTKKLFIKQLESDLDFLQKHKLMDYSLLLGIHHLNHEQNSKESIEKTINSIDENNQLNKTSRCNFNTEQRKNDKNKEKKKNDNNDVKINGNNNNNKKVNIKLNKISNKKKTCNKNGNQNGNKKNKNKNHNDNDNGNDNGNDHGGSDSIFKQYHGGLYGERPNCKNKKCIYYMGIIDMLQFFSFKKEVESGLKGLFYGDSMSSVDPETYARRFMLTMLNITNSKNDKIDFQLEYKKYSEPKVEENNTQETQNNTGFFASFFNRDQTDEQPSSNYMKK</sequence>
<dbReference type="EMBL" id="JAOAOG010000173">
    <property type="protein sequence ID" value="KAJ6242951.1"/>
    <property type="molecule type" value="Genomic_DNA"/>
</dbReference>
<dbReference type="InterPro" id="IPR027484">
    <property type="entry name" value="PInositol-4-P-5-kinase_N"/>
</dbReference>
<dbReference type="Proteomes" id="UP001150062">
    <property type="component" value="Unassembled WGS sequence"/>
</dbReference>
<feature type="compositionally biased region" description="Basic and acidic residues" evidence="2">
    <location>
        <begin position="402"/>
        <end position="419"/>
    </location>
</feature>
<protein>
    <submittedName>
        <fullName evidence="4">Phosphatidylinositol 5-phosphate 4-kinase</fullName>
    </submittedName>
</protein>
<dbReference type="InterPro" id="IPR027483">
    <property type="entry name" value="PInositol-4-P-4/5-kinase_C_sf"/>
</dbReference>
<feature type="compositionally biased region" description="Basic residues" evidence="2">
    <location>
        <begin position="46"/>
        <end position="65"/>
    </location>
</feature>
<evidence type="ECO:0000256" key="1">
    <source>
        <dbReference type="PROSITE-ProRule" id="PRU00781"/>
    </source>
</evidence>
<dbReference type="InterPro" id="IPR002498">
    <property type="entry name" value="PInositol-4-P-4/5-kinase_core"/>
</dbReference>
<keyword evidence="1" id="KW-0547">Nucleotide-binding</keyword>
<name>A0ABQ8YEG1_9EUKA</name>
<evidence type="ECO:0000313" key="4">
    <source>
        <dbReference type="EMBL" id="KAJ6242951.1"/>
    </source>
</evidence>
<dbReference type="PROSITE" id="PS51455">
    <property type="entry name" value="PIPK"/>
    <property type="match status" value="1"/>
</dbReference>
<comment type="caution">
    <text evidence="4">The sequence shown here is derived from an EMBL/GenBank/DDBJ whole genome shotgun (WGS) entry which is preliminary data.</text>
</comment>
<gene>
    <name evidence="4" type="ORF">M0813_02808</name>
</gene>
<proteinExistence type="predicted"/>